<keyword evidence="1" id="KW-1133">Transmembrane helix</keyword>
<reference evidence="2 3" key="1">
    <citation type="submission" date="2016-10" db="EMBL/GenBank/DDBJ databases">
        <authorList>
            <person name="de Groot N.N."/>
        </authorList>
    </citation>
    <scope>NUCLEOTIDE SEQUENCE [LARGE SCALE GENOMIC DNA]</scope>
    <source>
        <strain evidence="2 3">CGMCC 1.7056</strain>
    </source>
</reference>
<dbReference type="RefSeq" id="WP_091124013.1">
    <property type="nucleotide sequence ID" value="NZ_FOLB01000008.1"/>
</dbReference>
<evidence type="ECO:0000313" key="2">
    <source>
        <dbReference type="EMBL" id="SFC57789.1"/>
    </source>
</evidence>
<dbReference type="EMBL" id="FOLB01000008">
    <property type="protein sequence ID" value="SFC57789.1"/>
    <property type="molecule type" value="Genomic_DNA"/>
</dbReference>
<sequence length="157" mass="16089">MDVVIAISTIVAILGVAVIFGADVLAAVVLRPAYAGVDERTLVQSVGRGHHFGDRRLPVAGIAGVACTGLAAVLAFIGAMPAAGSSASGALLLLVVWLVLFMRIAKPVNVRLSAAALADEVPADARALQDRWESIITLRATLQGGAVLLLCLVLVCL</sequence>
<accession>A0A1I1KA57</accession>
<feature type="transmembrane region" description="Helical" evidence="1">
    <location>
        <begin position="83"/>
        <end position="102"/>
    </location>
</feature>
<name>A0A1I1KA57_9ACTN</name>
<evidence type="ECO:0000313" key="3">
    <source>
        <dbReference type="Proteomes" id="UP000198832"/>
    </source>
</evidence>
<keyword evidence="3" id="KW-1185">Reference proteome</keyword>
<feature type="transmembrane region" description="Helical" evidence="1">
    <location>
        <begin position="6"/>
        <end position="30"/>
    </location>
</feature>
<dbReference type="OrthoDB" id="582955at2"/>
<keyword evidence="1" id="KW-0472">Membrane</keyword>
<gene>
    <name evidence="2" type="ORF">SAMN04487968_10861</name>
</gene>
<keyword evidence="1" id="KW-0812">Transmembrane</keyword>
<evidence type="ECO:0000256" key="1">
    <source>
        <dbReference type="SAM" id="Phobius"/>
    </source>
</evidence>
<feature type="transmembrane region" description="Helical" evidence="1">
    <location>
        <begin position="136"/>
        <end position="155"/>
    </location>
</feature>
<dbReference type="AlphaFoldDB" id="A0A1I1KA57"/>
<dbReference type="STRING" id="574651.SAMN04487968_10861"/>
<protein>
    <recommendedName>
        <fullName evidence="4">DUF1772 domain-containing protein</fullName>
    </recommendedName>
</protein>
<organism evidence="2 3">
    <name type="scientific">Nocardioides terrae</name>
    <dbReference type="NCBI Taxonomy" id="574651"/>
    <lineage>
        <taxon>Bacteria</taxon>
        <taxon>Bacillati</taxon>
        <taxon>Actinomycetota</taxon>
        <taxon>Actinomycetes</taxon>
        <taxon>Propionibacteriales</taxon>
        <taxon>Nocardioidaceae</taxon>
        <taxon>Nocardioides</taxon>
    </lineage>
</organism>
<proteinExistence type="predicted"/>
<feature type="transmembrane region" description="Helical" evidence="1">
    <location>
        <begin position="57"/>
        <end position="77"/>
    </location>
</feature>
<evidence type="ECO:0008006" key="4">
    <source>
        <dbReference type="Google" id="ProtNLM"/>
    </source>
</evidence>
<dbReference type="Proteomes" id="UP000198832">
    <property type="component" value="Unassembled WGS sequence"/>
</dbReference>